<evidence type="ECO:0000256" key="1">
    <source>
        <dbReference type="ARBA" id="ARBA00001947"/>
    </source>
</evidence>
<evidence type="ECO:0000313" key="3">
    <source>
        <dbReference type="EMBL" id="GBO46568.1"/>
    </source>
</evidence>
<dbReference type="Gene3D" id="3.40.390.10">
    <property type="entry name" value="Collagenase (Catalytic Domain)"/>
    <property type="match status" value="1"/>
</dbReference>
<dbReference type="AlphaFoldDB" id="A0A4Y2XBH5"/>
<evidence type="ECO:0000313" key="4">
    <source>
        <dbReference type="Proteomes" id="UP000499080"/>
    </source>
</evidence>
<gene>
    <name evidence="3" type="ORF">AVEN_107131_1</name>
</gene>
<comment type="caution">
    <text evidence="3">The sequence shown here is derived from an EMBL/GenBank/DDBJ whole genome shotgun (WGS) entry which is preliminary data.</text>
</comment>
<keyword evidence="4" id="KW-1185">Reference proteome</keyword>
<dbReference type="InterPro" id="IPR024079">
    <property type="entry name" value="MetalloPept_cat_dom_sf"/>
</dbReference>
<dbReference type="GO" id="GO:0004222">
    <property type="term" value="F:metalloendopeptidase activity"/>
    <property type="evidence" value="ECO:0007669"/>
    <property type="project" value="InterPro"/>
</dbReference>
<dbReference type="InterPro" id="IPR001506">
    <property type="entry name" value="Peptidase_M12A"/>
</dbReference>
<dbReference type="Proteomes" id="UP000499080">
    <property type="component" value="Unassembled WGS sequence"/>
</dbReference>
<protein>
    <recommendedName>
        <fullName evidence="2">Peptidase M12A domain-containing protein</fullName>
    </recommendedName>
</protein>
<dbReference type="SUPFAM" id="SSF55486">
    <property type="entry name" value="Metalloproteases ('zincins'), catalytic domain"/>
    <property type="match status" value="1"/>
</dbReference>
<evidence type="ECO:0000259" key="2">
    <source>
        <dbReference type="Pfam" id="PF01400"/>
    </source>
</evidence>
<feature type="domain" description="Peptidase M12A" evidence="2">
    <location>
        <begin position="14"/>
        <end position="79"/>
    </location>
</feature>
<name>A0A4Y2XBH5_ARAVE</name>
<comment type="cofactor">
    <cofactor evidence="1">
        <name>Zn(2+)</name>
        <dbReference type="ChEBI" id="CHEBI:29105"/>
    </cofactor>
</comment>
<organism evidence="3 4">
    <name type="scientific">Araneus ventricosus</name>
    <name type="common">Orbweaver spider</name>
    <name type="synonym">Epeira ventricosa</name>
    <dbReference type="NCBI Taxonomy" id="182803"/>
    <lineage>
        <taxon>Eukaryota</taxon>
        <taxon>Metazoa</taxon>
        <taxon>Ecdysozoa</taxon>
        <taxon>Arthropoda</taxon>
        <taxon>Chelicerata</taxon>
        <taxon>Arachnida</taxon>
        <taxon>Araneae</taxon>
        <taxon>Araneomorphae</taxon>
        <taxon>Entelegynae</taxon>
        <taxon>Araneoidea</taxon>
        <taxon>Araneidae</taxon>
        <taxon>Araneus</taxon>
    </lineage>
</organism>
<proteinExistence type="predicted"/>
<reference evidence="3 4" key="1">
    <citation type="journal article" date="2019" name="Sci. Rep.">
        <title>Orb-weaving spider Araneus ventricosus genome elucidates the spidroin gene catalogue.</title>
        <authorList>
            <person name="Kono N."/>
            <person name="Nakamura H."/>
            <person name="Ohtoshi R."/>
            <person name="Moran D.A.P."/>
            <person name="Shinohara A."/>
            <person name="Yoshida Y."/>
            <person name="Fujiwara M."/>
            <person name="Mori M."/>
            <person name="Tomita M."/>
            <person name="Arakawa K."/>
        </authorList>
    </citation>
    <scope>NUCLEOTIDE SEQUENCE [LARGE SCALE GENOMIC DNA]</scope>
</reference>
<dbReference type="GO" id="GO:0006508">
    <property type="term" value="P:proteolysis"/>
    <property type="evidence" value="ECO:0007669"/>
    <property type="project" value="InterPro"/>
</dbReference>
<dbReference type="Pfam" id="PF01400">
    <property type="entry name" value="Astacin"/>
    <property type="match status" value="1"/>
</dbReference>
<sequence>MIFFFLNVLEWRSQYEKVNGDDSPILGPYDYYSLMHYEIRAPGTDLPAFEVLRKSINHSRIGQRVAQTHNDKHKIKRLYR</sequence>
<dbReference type="EMBL" id="BGPR01074349">
    <property type="protein sequence ID" value="GBO46568.1"/>
    <property type="molecule type" value="Genomic_DNA"/>
</dbReference>
<accession>A0A4Y2XBH5</accession>